<comment type="caution">
    <text evidence="1">The sequence shown here is derived from an EMBL/GenBank/DDBJ whole genome shotgun (WGS) entry which is preliminary data.</text>
</comment>
<evidence type="ECO:0000313" key="1">
    <source>
        <dbReference type="EMBL" id="TNU74103.1"/>
    </source>
</evidence>
<gene>
    <name evidence="1" type="ORF">FH969_08145</name>
</gene>
<dbReference type="OrthoDB" id="9808666at2"/>
<dbReference type="EMBL" id="VENP01000025">
    <property type="protein sequence ID" value="TNU74103.1"/>
    <property type="molecule type" value="Genomic_DNA"/>
</dbReference>
<accession>A0A5C5BC00</accession>
<dbReference type="InterPro" id="IPR037079">
    <property type="entry name" value="AF2212/PG0164-like_sf"/>
</dbReference>
<proteinExistence type="predicted"/>
<evidence type="ECO:0000313" key="2">
    <source>
        <dbReference type="Proteomes" id="UP000313849"/>
    </source>
</evidence>
<organism evidence="1 2">
    <name type="scientific">Miniimonas arenae</name>
    <dbReference type="NCBI Taxonomy" id="676201"/>
    <lineage>
        <taxon>Bacteria</taxon>
        <taxon>Bacillati</taxon>
        <taxon>Actinomycetota</taxon>
        <taxon>Actinomycetes</taxon>
        <taxon>Micrococcales</taxon>
        <taxon>Beutenbergiaceae</taxon>
        <taxon>Miniimonas</taxon>
    </lineage>
</organism>
<dbReference type="Pfam" id="PF08922">
    <property type="entry name" value="DUF1905"/>
    <property type="match status" value="1"/>
</dbReference>
<dbReference type="Proteomes" id="UP000313849">
    <property type="component" value="Unassembled WGS sequence"/>
</dbReference>
<name>A0A5C5BC00_9MICO</name>
<reference evidence="1 2" key="1">
    <citation type="submission" date="2019-06" db="EMBL/GenBank/DDBJ databases">
        <title>Draft genome sequence of Miniimonas arenae KCTC 19750T isolated from sea sand.</title>
        <authorList>
            <person name="Park S.-J."/>
        </authorList>
    </citation>
    <scope>NUCLEOTIDE SEQUENCE [LARGE SCALE GENOMIC DNA]</scope>
    <source>
        <strain evidence="1 2">KCTC 19750</strain>
    </source>
</reference>
<dbReference type="SUPFAM" id="SSF141694">
    <property type="entry name" value="AF2212/PG0164-like"/>
    <property type="match status" value="1"/>
</dbReference>
<keyword evidence="2" id="KW-1185">Reference proteome</keyword>
<dbReference type="RefSeq" id="WP_108719530.1">
    <property type="nucleotide sequence ID" value="NZ_VENP01000025.1"/>
</dbReference>
<dbReference type="Gene3D" id="2.40.30.100">
    <property type="entry name" value="AF2212/PG0164-like"/>
    <property type="match status" value="1"/>
</dbReference>
<dbReference type="InterPro" id="IPR015018">
    <property type="entry name" value="DUF1905"/>
</dbReference>
<sequence>MPYRFDAPIWQTPPPGSWHFLTVPEEMADEIDRRTTGVQGGFGSVKVEVTIGGSTWLTSIFPSKQVASYILPLKRSVRSAEGCGAGDMVAVGLVLVGLEPHS</sequence>
<protein>
    <submittedName>
        <fullName evidence="1">DUF1905 domain-containing protein</fullName>
    </submittedName>
</protein>
<dbReference type="AlphaFoldDB" id="A0A5C5BC00"/>